<evidence type="ECO:0000259" key="3">
    <source>
        <dbReference type="Pfam" id="PF04773"/>
    </source>
</evidence>
<proteinExistence type="predicted"/>
<keyword evidence="2" id="KW-0732">Signal</keyword>
<feature type="region of interest" description="Disordered" evidence="1">
    <location>
        <begin position="169"/>
        <end position="234"/>
    </location>
</feature>
<gene>
    <name evidence="4" type="ORF">Q8A70_15195</name>
</gene>
<dbReference type="EMBL" id="JAUYVI010000004">
    <property type="protein sequence ID" value="MDQ7249031.1"/>
    <property type="molecule type" value="Genomic_DNA"/>
</dbReference>
<protein>
    <submittedName>
        <fullName evidence="4">FecR family protein</fullName>
    </submittedName>
</protein>
<comment type="caution">
    <text evidence="4">The sequence shown here is derived from an EMBL/GenBank/DDBJ whole genome shotgun (WGS) entry which is preliminary data.</text>
</comment>
<evidence type="ECO:0000313" key="4">
    <source>
        <dbReference type="EMBL" id="MDQ7249031.1"/>
    </source>
</evidence>
<dbReference type="InterPro" id="IPR006860">
    <property type="entry name" value="FecR"/>
</dbReference>
<evidence type="ECO:0000256" key="2">
    <source>
        <dbReference type="SAM" id="SignalP"/>
    </source>
</evidence>
<organism evidence="4 5">
    <name type="scientific">Dongia sedimenti</name>
    <dbReference type="NCBI Taxonomy" id="3064282"/>
    <lineage>
        <taxon>Bacteria</taxon>
        <taxon>Pseudomonadati</taxon>
        <taxon>Pseudomonadota</taxon>
        <taxon>Alphaproteobacteria</taxon>
        <taxon>Rhodospirillales</taxon>
        <taxon>Dongiaceae</taxon>
        <taxon>Dongia</taxon>
    </lineage>
</organism>
<keyword evidence="5" id="KW-1185">Reference proteome</keyword>
<feature type="compositionally biased region" description="Low complexity" evidence="1">
    <location>
        <begin position="220"/>
        <end position="234"/>
    </location>
</feature>
<feature type="domain" description="FecR protein" evidence="3">
    <location>
        <begin position="62"/>
        <end position="160"/>
    </location>
</feature>
<reference evidence="5" key="1">
    <citation type="submission" date="2023-08" db="EMBL/GenBank/DDBJ databases">
        <title>Rhodospirillaceae gen. nov., a novel taxon isolated from the Yangtze River Yuezi River estuary sludge.</title>
        <authorList>
            <person name="Ruan L."/>
        </authorList>
    </citation>
    <scope>NUCLEOTIDE SEQUENCE [LARGE SCALE GENOMIC DNA]</scope>
    <source>
        <strain evidence="5">R-7</strain>
    </source>
</reference>
<sequence>MGKYSALVAGFAGLGLLAGAAIADTVDVGAIEKVQRTVYGEPPQGGQTVKRQGDGVVFQEALETVDNSAAVIRFIDDSTLSVGARSKVLIDAFVFDPEKAEGNALIRISIGTLRFVTGGMPKGKTTIKTPTATLVLRGTDVTVHVHPDGTTDATVNEGIVDAHNDVTNNETSLTEGQGGTFANGGNSDFSGSNPSAGPGGSGDPSDPPEHRRSGNPAPTGGDSHNNSSGGSSGY</sequence>
<accession>A0ABU0YMT1</accession>
<dbReference type="Pfam" id="PF04773">
    <property type="entry name" value="FecR"/>
    <property type="match status" value="1"/>
</dbReference>
<evidence type="ECO:0000313" key="5">
    <source>
        <dbReference type="Proteomes" id="UP001230156"/>
    </source>
</evidence>
<dbReference type="PANTHER" id="PTHR38731:SF1">
    <property type="entry name" value="FECR PROTEIN DOMAIN-CONTAINING PROTEIN"/>
    <property type="match status" value="1"/>
</dbReference>
<dbReference type="Proteomes" id="UP001230156">
    <property type="component" value="Unassembled WGS sequence"/>
</dbReference>
<dbReference type="PANTHER" id="PTHR38731">
    <property type="entry name" value="LIPL45-RELATED LIPOPROTEIN-RELATED"/>
    <property type="match status" value="1"/>
</dbReference>
<feature type="chain" id="PRO_5046156907" evidence="2">
    <location>
        <begin position="24"/>
        <end position="234"/>
    </location>
</feature>
<name>A0ABU0YMT1_9PROT</name>
<dbReference type="RefSeq" id="WP_379956555.1">
    <property type="nucleotide sequence ID" value="NZ_JAUYVI010000004.1"/>
</dbReference>
<evidence type="ECO:0000256" key="1">
    <source>
        <dbReference type="SAM" id="MobiDB-lite"/>
    </source>
</evidence>
<feature type="signal peptide" evidence="2">
    <location>
        <begin position="1"/>
        <end position="23"/>
    </location>
</feature>
<dbReference type="Gene3D" id="2.60.120.1440">
    <property type="match status" value="1"/>
</dbReference>